<dbReference type="Proteomes" id="UP000006054">
    <property type="component" value="Chromosome"/>
</dbReference>
<feature type="chain" id="PRO_5003685513" evidence="1">
    <location>
        <begin position="23"/>
        <end position="548"/>
    </location>
</feature>
<dbReference type="RefSeq" id="WP_014798113.1">
    <property type="nucleotide sequence ID" value="NC_018018.1"/>
</dbReference>
<reference evidence="3" key="1">
    <citation type="submission" date="2012-06" db="EMBL/GenBank/DDBJ databases">
        <title>The complete genome of Flexibacter litoralis DSM 6794.</title>
        <authorList>
            <person name="Lucas S."/>
            <person name="Copeland A."/>
            <person name="Lapidus A."/>
            <person name="Glavina del Rio T."/>
            <person name="Dalin E."/>
            <person name="Tice H."/>
            <person name="Bruce D."/>
            <person name="Goodwin L."/>
            <person name="Pitluck S."/>
            <person name="Peters L."/>
            <person name="Ovchinnikova G."/>
            <person name="Lu M."/>
            <person name="Kyrpides N."/>
            <person name="Mavromatis K."/>
            <person name="Ivanova N."/>
            <person name="Brettin T."/>
            <person name="Detter J.C."/>
            <person name="Han C."/>
            <person name="Larimer F."/>
            <person name="Land M."/>
            <person name="Hauser L."/>
            <person name="Markowitz V."/>
            <person name="Cheng J.-F."/>
            <person name="Hugenholtz P."/>
            <person name="Woyke T."/>
            <person name="Wu D."/>
            <person name="Spring S."/>
            <person name="Lang E."/>
            <person name="Kopitz M."/>
            <person name="Brambilla E."/>
            <person name="Klenk H.-P."/>
            <person name="Eisen J.A."/>
        </authorList>
    </citation>
    <scope>NUCLEOTIDE SEQUENCE [LARGE SCALE GENOMIC DNA]</scope>
    <source>
        <strain evidence="3">ATCC 23117 / DSM 6794 / NBRC 15988 / NCIMB 1366 / Sio-4</strain>
    </source>
</reference>
<dbReference type="Gene3D" id="1.25.40.10">
    <property type="entry name" value="Tetratricopeptide repeat domain"/>
    <property type="match status" value="1"/>
</dbReference>
<protein>
    <submittedName>
        <fullName evidence="2">Uncharacterized protein</fullName>
    </submittedName>
</protein>
<feature type="signal peptide" evidence="1">
    <location>
        <begin position="1"/>
        <end position="22"/>
    </location>
</feature>
<gene>
    <name evidence="2" type="ordered locus">Fleli_2292</name>
</gene>
<name>I4AL32_BERLS</name>
<dbReference type="KEGG" id="fli:Fleli_2292"/>
<evidence type="ECO:0000313" key="3">
    <source>
        <dbReference type="Proteomes" id="UP000006054"/>
    </source>
</evidence>
<dbReference type="eggNOG" id="COG0457">
    <property type="taxonomic scope" value="Bacteria"/>
</dbReference>
<dbReference type="PATRIC" id="fig|880071.3.peg.2282"/>
<keyword evidence="1" id="KW-0732">Signal</keyword>
<keyword evidence="3" id="KW-1185">Reference proteome</keyword>
<dbReference type="HOGENOM" id="CLU_496736_0_0_10"/>
<proteinExistence type="predicted"/>
<dbReference type="InterPro" id="IPR011990">
    <property type="entry name" value="TPR-like_helical_dom_sf"/>
</dbReference>
<dbReference type="EMBL" id="CP003345">
    <property type="protein sequence ID" value="AFM04667.1"/>
    <property type="molecule type" value="Genomic_DNA"/>
</dbReference>
<evidence type="ECO:0000256" key="1">
    <source>
        <dbReference type="SAM" id="SignalP"/>
    </source>
</evidence>
<dbReference type="AlphaFoldDB" id="I4AL32"/>
<sequence precursor="true">MKKYTLSFLIFCFYLVRFSVTAQTASIPHSLDDAISLFNAGNHNKAKTLLLQNLEYDPNDSDSRSVLGKMNYHLGEWQAAIDIWSEGLNGKSSDYVFQMNIGNVFFEKAEQNQPSIYLTKYSEDEIKTNPKLYEDDFKENTSASFLKYWQNGIDAYQSAYKIYPYQEYVLDRLADLYEMNREFDNSFIYHKQLAELYPENSHYLTKAAIYQAKIKTNTKKEQDSLENLVIKRLNYSLEVDAQNPDTYRELAKIKAKDKTQNSISKELIQKADFYASIPEYARFEFSNENALLLDRLLTKNYSQRKNMSKLIDSLAISFSEKDIITQNLLITVLAADASDSELLRTFDNYYSLFRERKNIITALSKTHHGQWLLVELLGVTKEIKLTRDITTTLVSKKSPNMHDVLIDLLEYDYLPESMDIAQSLSKLKDERSRTALIKELYLPLPETSKKWQDKNYYFLQIRQMRAILALSALKKDDEIKQELLKGLERQDVRLFCAVALYSQTKNTEYLKLAKKYKPKRVPFPELGQFLKRFNNSKANSLGDKLIKG</sequence>
<organism evidence="2 3">
    <name type="scientific">Bernardetia litoralis (strain ATCC 23117 / DSM 6794 / NBRC 15988 / NCIMB 1366 / Fx l1 / Sio-4)</name>
    <name type="common">Flexibacter litoralis</name>
    <dbReference type="NCBI Taxonomy" id="880071"/>
    <lineage>
        <taxon>Bacteria</taxon>
        <taxon>Pseudomonadati</taxon>
        <taxon>Bacteroidota</taxon>
        <taxon>Cytophagia</taxon>
        <taxon>Cytophagales</taxon>
        <taxon>Bernardetiaceae</taxon>
        <taxon>Bernardetia</taxon>
    </lineage>
</organism>
<evidence type="ECO:0000313" key="2">
    <source>
        <dbReference type="EMBL" id="AFM04667.1"/>
    </source>
</evidence>
<dbReference type="STRING" id="880071.Fleli_2292"/>
<dbReference type="SUPFAM" id="SSF48452">
    <property type="entry name" value="TPR-like"/>
    <property type="match status" value="1"/>
</dbReference>
<accession>I4AL32</accession>
<dbReference type="OrthoDB" id="981952at2"/>